<dbReference type="AlphaFoldDB" id="D1ARS1"/>
<evidence type="ECO:0000256" key="2">
    <source>
        <dbReference type="PROSITE-ProRule" id="PRU00335"/>
    </source>
</evidence>
<dbReference type="HOGENOM" id="CLU_069356_12_7_0"/>
<keyword evidence="5" id="KW-1185">Reference proteome</keyword>
<protein>
    <submittedName>
        <fullName evidence="4">Transcriptional regulator, TetR family</fullName>
    </submittedName>
</protein>
<dbReference type="PRINTS" id="PR00455">
    <property type="entry name" value="HTHTETR"/>
</dbReference>
<dbReference type="InterPro" id="IPR009057">
    <property type="entry name" value="Homeodomain-like_sf"/>
</dbReference>
<keyword evidence="1 2" id="KW-0238">DNA-binding</keyword>
<evidence type="ECO:0000313" key="5">
    <source>
        <dbReference type="Proteomes" id="UP000000845"/>
    </source>
</evidence>
<name>D1ARS1_SEBTE</name>
<dbReference type="Proteomes" id="UP000000845">
    <property type="component" value="Chromosome"/>
</dbReference>
<evidence type="ECO:0000313" key="4">
    <source>
        <dbReference type="EMBL" id="ACZ10557.1"/>
    </source>
</evidence>
<evidence type="ECO:0000259" key="3">
    <source>
        <dbReference type="PROSITE" id="PS50977"/>
    </source>
</evidence>
<reference evidence="5" key="1">
    <citation type="submission" date="2009-09" db="EMBL/GenBank/DDBJ databases">
        <title>The complete chromosome of Sebaldella termitidis ATCC 33386.</title>
        <authorList>
            <consortium name="US DOE Joint Genome Institute (JGI-PGF)"/>
            <person name="Lucas S."/>
            <person name="Copeland A."/>
            <person name="Lapidus A."/>
            <person name="Glavina del Rio T."/>
            <person name="Dalin E."/>
            <person name="Tice H."/>
            <person name="Bruce D."/>
            <person name="Goodwin L."/>
            <person name="Pitluck S."/>
            <person name="Kyrpides N."/>
            <person name="Mavromatis K."/>
            <person name="Ivanova N."/>
            <person name="Mikhailova N."/>
            <person name="Sims D."/>
            <person name="Meincke L."/>
            <person name="Brettin T."/>
            <person name="Detter J.C."/>
            <person name="Han C."/>
            <person name="Larimer F."/>
            <person name="Land M."/>
            <person name="Hauser L."/>
            <person name="Markowitz V."/>
            <person name="Cheng J.F."/>
            <person name="Hugenholtz P."/>
            <person name="Woyke T."/>
            <person name="Wu D."/>
            <person name="Eisen J.A."/>
        </authorList>
    </citation>
    <scope>NUCLEOTIDE SEQUENCE [LARGE SCALE GENOMIC DNA]</scope>
    <source>
        <strain evidence="5">ATCC 33386 / NCTC 11300</strain>
    </source>
</reference>
<dbReference type="PANTHER" id="PTHR43479">
    <property type="entry name" value="ACREF/ENVCD OPERON REPRESSOR-RELATED"/>
    <property type="match status" value="1"/>
</dbReference>
<gene>
    <name evidence="4" type="ordered locus">Sterm_3723</name>
</gene>
<dbReference type="eggNOG" id="COG1309">
    <property type="taxonomic scope" value="Bacteria"/>
</dbReference>
<dbReference type="InterPro" id="IPR050624">
    <property type="entry name" value="HTH-type_Tx_Regulator"/>
</dbReference>
<dbReference type="PANTHER" id="PTHR43479:SF11">
    <property type="entry name" value="ACREF_ENVCD OPERON REPRESSOR-RELATED"/>
    <property type="match status" value="1"/>
</dbReference>
<dbReference type="Pfam" id="PF00440">
    <property type="entry name" value="TetR_N"/>
    <property type="match status" value="1"/>
</dbReference>
<dbReference type="Gene3D" id="1.10.357.10">
    <property type="entry name" value="Tetracycline Repressor, domain 2"/>
    <property type="match status" value="1"/>
</dbReference>
<evidence type="ECO:0000256" key="1">
    <source>
        <dbReference type="ARBA" id="ARBA00023125"/>
    </source>
</evidence>
<organism evidence="4 5">
    <name type="scientific">Sebaldella termitidis (strain ATCC 33386 / NCTC 11300)</name>
    <dbReference type="NCBI Taxonomy" id="526218"/>
    <lineage>
        <taxon>Bacteria</taxon>
        <taxon>Fusobacteriati</taxon>
        <taxon>Fusobacteriota</taxon>
        <taxon>Fusobacteriia</taxon>
        <taxon>Fusobacteriales</taxon>
        <taxon>Leptotrichiaceae</taxon>
        <taxon>Sebaldella</taxon>
    </lineage>
</organism>
<dbReference type="EMBL" id="CP001739">
    <property type="protein sequence ID" value="ACZ10557.1"/>
    <property type="molecule type" value="Genomic_DNA"/>
</dbReference>
<accession>D1ARS1</accession>
<reference evidence="4 5" key="2">
    <citation type="journal article" date="2010" name="Stand. Genomic Sci.">
        <title>Complete genome sequence of Sebaldella termitidis type strain (NCTC 11300).</title>
        <authorList>
            <person name="Harmon-Smith M."/>
            <person name="Celia L."/>
            <person name="Chertkov O."/>
            <person name="Lapidus A."/>
            <person name="Copeland A."/>
            <person name="Glavina Del Rio T."/>
            <person name="Nolan M."/>
            <person name="Lucas S."/>
            <person name="Tice H."/>
            <person name="Cheng J.F."/>
            <person name="Han C."/>
            <person name="Detter J.C."/>
            <person name="Bruce D."/>
            <person name="Goodwin L."/>
            <person name="Pitluck S."/>
            <person name="Pati A."/>
            <person name="Liolios K."/>
            <person name="Ivanova N."/>
            <person name="Mavromatis K."/>
            <person name="Mikhailova N."/>
            <person name="Chen A."/>
            <person name="Palaniappan K."/>
            <person name="Land M."/>
            <person name="Hauser L."/>
            <person name="Chang Y.J."/>
            <person name="Jeffries C.D."/>
            <person name="Brettin T."/>
            <person name="Goker M."/>
            <person name="Beck B."/>
            <person name="Bristow J."/>
            <person name="Eisen J.A."/>
            <person name="Markowitz V."/>
            <person name="Hugenholtz P."/>
            <person name="Kyrpides N.C."/>
            <person name="Klenk H.P."/>
            <person name="Chen F."/>
        </authorList>
    </citation>
    <scope>NUCLEOTIDE SEQUENCE [LARGE SCALE GENOMIC DNA]</scope>
    <source>
        <strain evidence="5">ATCC 33386 / NCTC 11300</strain>
    </source>
</reference>
<feature type="DNA-binding region" description="H-T-H motif" evidence="2">
    <location>
        <begin position="26"/>
        <end position="45"/>
    </location>
</feature>
<dbReference type="KEGG" id="str:Sterm_3723"/>
<dbReference type="SUPFAM" id="SSF46689">
    <property type="entry name" value="Homeodomain-like"/>
    <property type="match status" value="1"/>
</dbReference>
<dbReference type="GO" id="GO:0003677">
    <property type="term" value="F:DNA binding"/>
    <property type="evidence" value="ECO:0007669"/>
    <property type="project" value="UniProtKB-UniRule"/>
</dbReference>
<feature type="domain" description="HTH tetR-type" evidence="3">
    <location>
        <begin position="3"/>
        <end position="63"/>
    </location>
</feature>
<dbReference type="PROSITE" id="PS50977">
    <property type="entry name" value="HTH_TETR_2"/>
    <property type="match status" value="1"/>
</dbReference>
<dbReference type="RefSeq" id="WP_012863139.1">
    <property type="nucleotide sequence ID" value="NC_013517.1"/>
</dbReference>
<sequence length="187" mass="21622">MGVNTKEKILSAAEKLFMENDHEDVSVRRICAAAGVSNGSFYHHIGSKENLIKMIYYSSDEMGIKIFLQKSKNKNIFEKIELIADIYTDFALKYGPKFCKHIIYLKLSDHFIDSETYLLGSQMKLLIKDAYSNNYFNNEYTENFILSVFLTTIRGFAYEWSTQNGEGDLKKYTLSAIKILINQFKNI</sequence>
<proteinExistence type="predicted"/>
<dbReference type="InterPro" id="IPR001647">
    <property type="entry name" value="HTH_TetR"/>
</dbReference>